<evidence type="ECO:0000256" key="7">
    <source>
        <dbReference type="ARBA" id="ARBA00022794"/>
    </source>
</evidence>
<dbReference type="SUPFAM" id="SSF52540">
    <property type="entry name" value="P-loop containing nucleoside triphosphate hydrolases"/>
    <property type="match status" value="1"/>
</dbReference>
<keyword evidence="8" id="KW-0243">Dynein</keyword>
<evidence type="ECO:0000256" key="10">
    <source>
        <dbReference type="ARBA" id="ARBA00023175"/>
    </source>
</evidence>
<dbReference type="InterPro" id="IPR040045">
    <property type="entry name" value="DYNC2LI1"/>
</dbReference>
<dbReference type="GO" id="GO:0005930">
    <property type="term" value="C:axoneme"/>
    <property type="evidence" value="ECO:0007669"/>
    <property type="project" value="TreeGrafter"/>
</dbReference>
<dbReference type="Proteomes" id="UP000095281">
    <property type="component" value="Unplaced"/>
</dbReference>
<keyword evidence="9" id="KW-0969">Cilium</keyword>
<evidence type="ECO:0000256" key="12">
    <source>
        <dbReference type="ARBA" id="ARBA00023273"/>
    </source>
</evidence>
<dbReference type="GO" id="GO:0035735">
    <property type="term" value="P:intraciliary transport involved in cilium assembly"/>
    <property type="evidence" value="ECO:0007669"/>
    <property type="project" value="InterPro"/>
</dbReference>
<feature type="compositionally biased region" description="Pro residues" evidence="14">
    <location>
        <begin position="557"/>
        <end position="569"/>
    </location>
</feature>
<feature type="region of interest" description="Disordered" evidence="14">
    <location>
        <begin position="796"/>
        <end position="824"/>
    </location>
</feature>
<dbReference type="GO" id="GO:0005868">
    <property type="term" value="C:cytoplasmic dynein complex"/>
    <property type="evidence" value="ECO:0007669"/>
    <property type="project" value="InterPro"/>
</dbReference>
<evidence type="ECO:0000256" key="6">
    <source>
        <dbReference type="ARBA" id="ARBA00022701"/>
    </source>
</evidence>
<keyword evidence="10" id="KW-0505">Motor protein</keyword>
<reference evidence="16" key="1">
    <citation type="submission" date="2016-11" db="UniProtKB">
        <authorList>
            <consortium name="WormBaseParasite"/>
        </authorList>
    </citation>
    <scope>IDENTIFICATION</scope>
</reference>
<evidence type="ECO:0000256" key="14">
    <source>
        <dbReference type="SAM" id="MobiDB-lite"/>
    </source>
</evidence>
<sequence length="824" mass="93386">MGDDSTLIFCGAPNSGKSTLLSRFMEFGTNSSTIRQKSFEKSIALEYKFVKKILRENDRQLIHCWELAGGGSMANLIEIPFNQPFKIASLFLFVDLTKPEQFQQIIDPIMSICRKQVEKWTETSLEPQKEKNEESKIIKPLGIPLVLVCARYDDFQNFESERKRVTYRLIRQFAHVNGASIITFSPRIDSLMQRALLLLSNAISNSPFSKTFATDPQQPLFVLPHGIDSFEKIDPSTESLINSINSYSEAMFNYTQTLNSYFPQLPQQIVDYDGGDEGDRRQQFDEPTIDLFVVERMRGQMLHFQLIIPISLQNIFFSFLIFFPTSFCQIIDAGLNNYQQLPVSQIQRNDFDKSLPLNVLSNINQQTFEQFHQKQQYSPLQNSWHFPIFQQKQQPYYLNNNQKGLIRLPNNNNAEINEKGEAIVTEIKPSTTITHFSGQHSFLVDSREILIPPPPPPLQPWRRIKNITQNEEEENEEEEEENIEPFEQQQQNLLLNGPCLTANCKTWITITIPSELVGLPSGISSNNNGGGKKENGNEKHRLVLPPKPLPSIESKPSMPPFPPKPMPKPLPHRSRGSPSPKNRPKLTTTTTDSSNTISISSATTKVYPPDFVFSTKWILPVDGRTKSNNESSTDSGGTSISSTQPTSSGRGIESLPFTIRPKSPNALIPKERPSAKKPASQPKPWTHSSASSNSPKARPPSEKKSPLPPTPDTTIEQAAIWASTELIDAIREALAKFRATLNKHDGQQSHPHHISTKEEFADPEEAERELHTQLQSAWEMLRGTWLEHAVEDLAQQTDALGREKRARESLRIKRNEKENIKNKQ</sequence>
<keyword evidence="5" id="KW-0963">Cytoplasm</keyword>
<evidence type="ECO:0000313" key="15">
    <source>
        <dbReference type="Proteomes" id="UP000095281"/>
    </source>
</evidence>
<feature type="compositionally biased region" description="Basic and acidic residues" evidence="14">
    <location>
        <begin position="531"/>
        <end position="541"/>
    </location>
</feature>
<feature type="region of interest" description="Disordered" evidence="14">
    <location>
        <begin position="518"/>
        <end position="605"/>
    </location>
</feature>
<evidence type="ECO:0000256" key="2">
    <source>
        <dbReference type="ARBA" id="ARBA00006831"/>
    </source>
</evidence>
<keyword evidence="7" id="KW-0970">Cilium biogenesis/degradation</keyword>
<organism evidence="15 16">
    <name type="scientific">Meloidogyne hapla</name>
    <name type="common">Root-knot nematode worm</name>
    <dbReference type="NCBI Taxonomy" id="6305"/>
    <lineage>
        <taxon>Eukaryota</taxon>
        <taxon>Metazoa</taxon>
        <taxon>Ecdysozoa</taxon>
        <taxon>Nematoda</taxon>
        <taxon>Chromadorea</taxon>
        <taxon>Rhabditida</taxon>
        <taxon>Tylenchina</taxon>
        <taxon>Tylenchomorpha</taxon>
        <taxon>Tylenchoidea</taxon>
        <taxon>Meloidogynidae</taxon>
        <taxon>Meloidogyninae</taxon>
        <taxon>Meloidogyne</taxon>
    </lineage>
</organism>
<evidence type="ECO:0000313" key="16">
    <source>
        <dbReference type="WBParaSite" id="MhA1_Contig1067.frz3.gene5"/>
    </source>
</evidence>
<keyword evidence="13" id="KW-0175">Coiled coil</keyword>
<dbReference type="CDD" id="cd00882">
    <property type="entry name" value="Ras_like_GTPase"/>
    <property type="match status" value="1"/>
</dbReference>
<keyword evidence="11" id="KW-0206">Cytoskeleton</keyword>
<dbReference type="GO" id="GO:0035721">
    <property type="term" value="P:intraciliary retrograde transport"/>
    <property type="evidence" value="ECO:0007669"/>
    <property type="project" value="InterPro"/>
</dbReference>
<keyword evidence="4" id="KW-0217">Developmental protein</keyword>
<evidence type="ECO:0000256" key="3">
    <source>
        <dbReference type="ARBA" id="ARBA00018863"/>
    </source>
</evidence>
<dbReference type="AlphaFoldDB" id="A0A1I8AY02"/>
<evidence type="ECO:0000256" key="13">
    <source>
        <dbReference type="SAM" id="Coils"/>
    </source>
</evidence>
<name>A0A1I8AY02_MELHA</name>
<evidence type="ECO:0000256" key="1">
    <source>
        <dbReference type="ARBA" id="ARBA00004120"/>
    </source>
</evidence>
<dbReference type="GO" id="GO:0036064">
    <property type="term" value="C:ciliary basal body"/>
    <property type="evidence" value="ECO:0007669"/>
    <property type="project" value="TreeGrafter"/>
</dbReference>
<dbReference type="WBParaSite" id="MhA1_Contig1067.frz3.gene5">
    <property type="protein sequence ID" value="MhA1_Contig1067.frz3.gene5"/>
    <property type="gene ID" value="MhA1_Contig1067.frz3.gene5"/>
</dbReference>
<accession>A0A1I8AY02</accession>
<dbReference type="GO" id="GO:0045504">
    <property type="term" value="F:dynein heavy chain binding"/>
    <property type="evidence" value="ECO:0007669"/>
    <property type="project" value="TreeGrafter"/>
</dbReference>
<feature type="coiled-coil region" evidence="13">
    <location>
        <begin position="461"/>
        <end position="489"/>
    </location>
</feature>
<feature type="compositionally biased region" description="Low complexity" evidence="14">
    <location>
        <begin position="587"/>
        <end position="604"/>
    </location>
</feature>
<evidence type="ECO:0000256" key="8">
    <source>
        <dbReference type="ARBA" id="ARBA00023017"/>
    </source>
</evidence>
<feature type="region of interest" description="Disordered" evidence="14">
    <location>
        <begin position="617"/>
        <end position="715"/>
    </location>
</feature>
<feature type="region of interest" description="Disordered" evidence="14">
    <location>
        <begin position="743"/>
        <end position="768"/>
    </location>
</feature>
<dbReference type="PANTHER" id="PTHR13236">
    <property type="entry name" value="DYNEIN 2 LIGHT INTERMEDIATE CHAIN, ISOFORM 2"/>
    <property type="match status" value="1"/>
</dbReference>
<feature type="compositionally biased region" description="Basic and acidic residues" evidence="14">
    <location>
        <begin position="800"/>
        <end position="824"/>
    </location>
</feature>
<dbReference type="GO" id="GO:0005874">
    <property type="term" value="C:microtubule"/>
    <property type="evidence" value="ECO:0007669"/>
    <property type="project" value="UniProtKB-KW"/>
</dbReference>
<comment type="subcellular location">
    <subcellularLocation>
        <location evidence="1">Cytoplasm</location>
        <location evidence="1">Cytoskeleton</location>
        <location evidence="1">Cilium basal body</location>
    </subcellularLocation>
</comment>
<dbReference type="InterPro" id="IPR027417">
    <property type="entry name" value="P-loop_NTPase"/>
</dbReference>
<evidence type="ECO:0000256" key="9">
    <source>
        <dbReference type="ARBA" id="ARBA00023069"/>
    </source>
</evidence>
<evidence type="ECO:0000256" key="5">
    <source>
        <dbReference type="ARBA" id="ARBA00022490"/>
    </source>
</evidence>
<keyword evidence="12" id="KW-0966">Cell projection</keyword>
<evidence type="ECO:0000256" key="11">
    <source>
        <dbReference type="ARBA" id="ARBA00023212"/>
    </source>
</evidence>
<feature type="compositionally biased region" description="Polar residues" evidence="14">
    <location>
        <begin position="686"/>
        <end position="695"/>
    </location>
</feature>
<keyword evidence="6" id="KW-0493">Microtubule</keyword>
<keyword evidence="15" id="KW-1185">Reference proteome</keyword>
<feature type="compositionally biased region" description="Low complexity" evidence="14">
    <location>
        <begin position="631"/>
        <end position="643"/>
    </location>
</feature>
<protein>
    <recommendedName>
        <fullName evidence="3">Cytoplasmic dynein 2 light intermediate chain 1</fullName>
    </recommendedName>
</protein>
<evidence type="ECO:0000256" key="4">
    <source>
        <dbReference type="ARBA" id="ARBA00022473"/>
    </source>
</evidence>
<dbReference type="PANTHER" id="PTHR13236:SF0">
    <property type="entry name" value="CYTOPLASMIC DYNEIN 2 LIGHT INTERMEDIATE CHAIN 1"/>
    <property type="match status" value="1"/>
</dbReference>
<dbReference type="Gene3D" id="3.40.50.300">
    <property type="entry name" value="P-loop containing nucleotide triphosphate hydrolases"/>
    <property type="match status" value="1"/>
</dbReference>
<comment type="similarity">
    <text evidence="2">Belongs to the dynein light intermediate chain family.</text>
</comment>
<proteinExistence type="inferred from homology"/>